<reference evidence="1 2" key="1">
    <citation type="submission" date="2016-10" db="EMBL/GenBank/DDBJ databases">
        <authorList>
            <person name="de Groot N.N."/>
        </authorList>
    </citation>
    <scope>NUCLEOTIDE SEQUENCE [LARGE SCALE GENOMIC DNA]</scope>
    <source>
        <strain evidence="1 2">EP1-55-1</strain>
    </source>
</reference>
<dbReference type="EMBL" id="FOXB01000003">
    <property type="protein sequence ID" value="SFO98758.1"/>
    <property type="molecule type" value="Genomic_DNA"/>
</dbReference>
<sequence>MITQCIYCNHTKLYKLANGHLKCALCKRKISPAKIEKTKNIINAFCKNLTAREASKECKCSYMTAKTHYDQIRLLITQYLEEQYNKHAGEIKEFDEYFYLEKSKKKSENTIFDIQNFLTFDYGGKVYNILMPSLRKYRTHLLDDGMQHKYYNQLSRFITFRRVAKLEHLDNTIIKFWNFFEESIKRYRGVDKEYFIYYLKEVEFKFNYNIEEQKNILYSLYLT</sequence>
<dbReference type="RefSeq" id="WP_092910572.1">
    <property type="nucleotide sequence ID" value="NZ_CP136592.1"/>
</dbReference>
<evidence type="ECO:0000313" key="1">
    <source>
        <dbReference type="EMBL" id="SFO98758.1"/>
    </source>
</evidence>
<evidence type="ECO:0008006" key="3">
    <source>
        <dbReference type="Google" id="ProtNLM"/>
    </source>
</evidence>
<proteinExistence type="predicted"/>
<dbReference type="AlphaFoldDB" id="A0A1I5LN76"/>
<evidence type="ECO:0000313" key="2">
    <source>
        <dbReference type="Proteomes" id="UP000199227"/>
    </source>
</evidence>
<dbReference type="STRING" id="223786.SAMN05216234_103105"/>
<accession>A0A1I5LN76</accession>
<keyword evidence="2" id="KW-1185">Reference proteome</keyword>
<organism evidence="1 2">
    <name type="scientific">Hydrogenimonas thermophila</name>
    <dbReference type="NCBI Taxonomy" id="223786"/>
    <lineage>
        <taxon>Bacteria</taxon>
        <taxon>Pseudomonadati</taxon>
        <taxon>Campylobacterota</taxon>
        <taxon>Epsilonproteobacteria</taxon>
        <taxon>Campylobacterales</taxon>
        <taxon>Hydrogenimonadaceae</taxon>
        <taxon>Hydrogenimonas</taxon>
    </lineage>
</organism>
<name>A0A1I5LN76_9BACT</name>
<protein>
    <recommendedName>
        <fullName evidence="3">Transposase</fullName>
    </recommendedName>
</protein>
<dbReference type="Proteomes" id="UP000199227">
    <property type="component" value="Unassembled WGS sequence"/>
</dbReference>
<dbReference type="OrthoDB" id="5469813at2"/>
<gene>
    <name evidence="1" type="ORF">SAMN05216234_103105</name>
</gene>